<keyword evidence="1" id="KW-1133">Transmembrane helix</keyword>
<organism evidence="3 4">
    <name type="scientific">Plectus sambesii</name>
    <dbReference type="NCBI Taxonomy" id="2011161"/>
    <lineage>
        <taxon>Eukaryota</taxon>
        <taxon>Metazoa</taxon>
        <taxon>Ecdysozoa</taxon>
        <taxon>Nematoda</taxon>
        <taxon>Chromadorea</taxon>
        <taxon>Plectida</taxon>
        <taxon>Plectina</taxon>
        <taxon>Plectoidea</taxon>
        <taxon>Plectidae</taxon>
        <taxon>Plectus</taxon>
    </lineage>
</organism>
<keyword evidence="2" id="KW-0732">Signal</keyword>
<keyword evidence="1" id="KW-0472">Membrane</keyword>
<dbReference type="Proteomes" id="UP000887566">
    <property type="component" value="Unplaced"/>
</dbReference>
<accession>A0A914V4A7</accession>
<evidence type="ECO:0000256" key="2">
    <source>
        <dbReference type="SAM" id="SignalP"/>
    </source>
</evidence>
<protein>
    <submittedName>
        <fullName evidence="4">Uncharacterized protein</fullName>
    </submittedName>
</protein>
<evidence type="ECO:0000313" key="4">
    <source>
        <dbReference type="WBParaSite" id="PSAMB.scaffold144size73127.g2504.t1"/>
    </source>
</evidence>
<evidence type="ECO:0000256" key="1">
    <source>
        <dbReference type="SAM" id="Phobius"/>
    </source>
</evidence>
<dbReference type="WBParaSite" id="PSAMB.scaffold144size73127.g2504.t1">
    <property type="protein sequence ID" value="PSAMB.scaffold144size73127.g2504.t1"/>
    <property type="gene ID" value="PSAMB.scaffold144size73127.g2504"/>
</dbReference>
<keyword evidence="1" id="KW-0812">Transmembrane</keyword>
<name>A0A914V4A7_9BILA</name>
<reference evidence="4" key="1">
    <citation type="submission" date="2022-11" db="UniProtKB">
        <authorList>
            <consortium name="WormBaseParasite"/>
        </authorList>
    </citation>
    <scope>IDENTIFICATION</scope>
</reference>
<sequence length="293" mass="32290">MDERCRRPADDAPGMHRSAVLLALLVGVALIDCASGSSFAESALQLRDSADCKDLHDGDICSMNGARVCRNRTCVSACEARGMRECKCDLEEDNYCYLCCGSDRDACQPAHAHNILRPNGERWERDACARCRQIGHDLDGLPCDDKDAGRLCLQGKCTNSICHDKQQGAVCDRKMEKICVDNECRNPCASYGEHLMVCECPMIDPDTGFASDDRCQLCCFDFNVNPSLRRCQNAYRRYGIVNLQQRPVWRVGLECAGGKTCNRYGACAASCVVAHPLWLSVATVATVVLMVAR</sequence>
<evidence type="ECO:0000313" key="3">
    <source>
        <dbReference type="Proteomes" id="UP000887566"/>
    </source>
</evidence>
<feature type="signal peptide" evidence="2">
    <location>
        <begin position="1"/>
        <end position="36"/>
    </location>
</feature>
<feature type="chain" id="PRO_5037042260" evidence="2">
    <location>
        <begin position="37"/>
        <end position="293"/>
    </location>
</feature>
<keyword evidence="3" id="KW-1185">Reference proteome</keyword>
<proteinExistence type="predicted"/>
<dbReference type="AlphaFoldDB" id="A0A914V4A7"/>
<feature type="transmembrane region" description="Helical" evidence="1">
    <location>
        <begin position="272"/>
        <end position="292"/>
    </location>
</feature>